<sequence>MEPGDGNVEVPGLKDKRPRLTTVFRDLNREKYRKLGAFLEMSREGGREGGRERLILHDEKCGANTVPGCSAAASSSIDLTDAIFHFEFQGLPHSVPASPLSRTFALPEAYDQHDSSRYYNPTPFLRAYL</sequence>
<reference evidence="1 2" key="1">
    <citation type="journal article" date="2023" name="Science">
        <title>Complex scaffold remodeling in plant triterpene biosynthesis.</title>
        <authorList>
            <person name="De La Pena R."/>
            <person name="Hodgson H."/>
            <person name="Liu J.C."/>
            <person name="Stephenson M.J."/>
            <person name="Martin A.C."/>
            <person name="Owen C."/>
            <person name="Harkess A."/>
            <person name="Leebens-Mack J."/>
            <person name="Jimenez L.E."/>
            <person name="Osbourn A."/>
            <person name="Sattely E.S."/>
        </authorList>
    </citation>
    <scope>NUCLEOTIDE SEQUENCE [LARGE SCALE GENOMIC DNA]</scope>
    <source>
        <strain evidence="2">cv. JPN11</strain>
        <tissue evidence="1">Leaf</tissue>
    </source>
</reference>
<comment type="caution">
    <text evidence="1">The sequence shown here is derived from an EMBL/GenBank/DDBJ whole genome shotgun (WGS) entry which is preliminary data.</text>
</comment>
<keyword evidence="2" id="KW-1185">Reference proteome</keyword>
<evidence type="ECO:0000313" key="2">
    <source>
        <dbReference type="Proteomes" id="UP001164539"/>
    </source>
</evidence>
<accession>A0ACC1WSC5</accession>
<proteinExistence type="predicted"/>
<evidence type="ECO:0000313" key="1">
    <source>
        <dbReference type="EMBL" id="KAJ4701772.1"/>
    </source>
</evidence>
<gene>
    <name evidence="1" type="ORF">OWV82_024962</name>
</gene>
<protein>
    <submittedName>
        <fullName evidence="1">Uncharacterized protein</fullName>
    </submittedName>
</protein>
<name>A0ACC1WSC5_MELAZ</name>
<organism evidence="1 2">
    <name type="scientific">Melia azedarach</name>
    <name type="common">Chinaberry tree</name>
    <dbReference type="NCBI Taxonomy" id="155640"/>
    <lineage>
        <taxon>Eukaryota</taxon>
        <taxon>Viridiplantae</taxon>
        <taxon>Streptophyta</taxon>
        <taxon>Embryophyta</taxon>
        <taxon>Tracheophyta</taxon>
        <taxon>Spermatophyta</taxon>
        <taxon>Magnoliopsida</taxon>
        <taxon>eudicotyledons</taxon>
        <taxon>Gunneridae</taxon>
        <taxon>Pentapetalae</taxon>
        <taxon>rosids</taxon>
        <taxon>malvids</taxon>
        <taxon>Sapindales</taxon>
        <taxon>Meliaceae</taxon>
        <taxon>Melia</taxon>
    </lineage>
</organism>
<dbReference type="EMBL" id="CM051407">
    <property type="protein sequence ID" value="KAJ4701772.1"/>
    <property type="molecule type" value="Genomic_DNA"/>
</dbReference>
<dbReference type="Proteomes" id="UP001164539">
    <property type="component" value="Chromosome 14"/>
</dbReference>